<dbReference type="Gene3D" id="3.40.50.150">
    <property type="entry name" value="Vaccinia Virus protein VP39"/>
    <property type="match status" value="1"/>
</dbReference>
<keyword evidence="2" id="KW-0808">Transferase</keyword>
<dbReference type="RefSeq" id="WP_218135642.1">
    <property type="nucleotide sequence ID" value="NZ_FNDJ01000003.1"/>
</dbReference>
<dbReference type="InterPro" id="IPR029063">
    <property type="entry name" value="SAM-dependent_MTases_sf"/>
</dbReference>
<dbReference type="Proteomes" id="UP000199202">
    <property type="component" value="Unassembled WGS sequence"/>
</dbReference>
<dbReference type="EMBL" id="FNDJ01000003">
    <property type="protein sequence ID" value="SDH71469.1"/>
    <property type="molecule type" value="Genomic_DNA"/>
</dbReference>
<gene>
    <name evidence="2" type="ORF">SAMN05421869_10350</name>
</gene>
<protein>
    <submittedName>
        <fullName evidence="2">Ubiquinone/menaquinone biosynthesis C-methylase UbiE</fullName>
    </submittedName>
</protein>
<reference evidence="2 3" key="1">
    <citation type="submission" date="2016-10" db="EMBL/GenBank/DDBJ databases">
        <authorList>
            <person name="de Groot N.N."/>
        </authorList>
    </citation>
    <scope>NUCLEOTIDE SEQUENCE [LARGE SCALE GENOMIC DNA]</scope>
    <source>
        <strain evidence="2 3">CGMCC 4.6533</strain>
    </source>
</reference>
<dbReference type="SUPFAM" id="SSF53335">
    <property type="entry name" value="S-adenosyl-L-methionine-dependent methyltransferases"/>
    <property type="match status" value="1"/>
</dbReference>
<keyword evidence="2" id="KW-0830">Ubiquinone</keyword>
<evidence type="ECO:0000313" key="2">
    <source>
        <dbReference type="EMBL" id="SDH71469.1"/>
    </source>
</evidence>
<name>A0A1G8EP34_9ACTN</name>
<dbReference type="Pfam" id="PF08241">
    <property type="entry name" value="Methyltransf_11"/>
    <property type="match status" value="1"/>
</dbReference>
<evidence type="ECO:0000259" key="1">
    <source>
        <dbReference type="Pfam" id="PF08241"/>
    </source>
</evidence>
<dbReference type="GO" id="GO:0008757">
    <property type="term" value="F:S-adenosylmethionine-dependent methyltransferase activity"/>
    <property type="evidence" value="ECO:0007669"/>
    <property type="project" value="InterPro"/>
</dbReference>
<dbReference type="CDD" id="cd02440">
    <property type="entry name" value="AdoMet_MTases"/>
    <property type="match status" value="1"/>
</dbReference>
<dbReference type="STRING" id="633440.SAMN05421869_10350"/>
<accession>A0A1G8EP34</accession>
<organism evidence="2 3">
    <name type="scientific">Nonomuraea jiangxiensis</name>
    <dbReference type="NCBI Taxonomy" id="633440"/>
    <lineage>
        <taxon>Bacteria</taxon>
        <taxon>Bacillati</taxon>
        <taxon>Actinomycetota</taxon>
        <taxon>Actinomycetes</taxon>
        <taxon>Streptosporangiales</taxon>
        <taxon>Streptosporangiaceae</taxon>
        <taxon>Nonomuraea</taxon>
    </lineage>
</organism>
<keyword evidence="2" id="KW-0489">Methyltransferase</keyword>
<dbReference type="InterPro" id="IPR013216">
    <property type="entry name" value="Methyltransf_11"/>
</dbReference>
<feature type="domain" description="Methyltransferase type 11" evidence="1">
    <location>
        <begin position="47"/>
        <end position="137"/>
    </location>
</feature>
<sequence>MPNNIADEPDVATMIALLDATETLPGAAELRARTYELLDLPAGAGVVDVGCGAGRAVAELAERGARAVGVDLHEETVALAARRWPGRDFRLADACDLPFEDGELAGYRADKVYHELGDPARALREARRVLATGGRAVLAGQDWDTLVIDSSRPGLTRTIVHARADLVRTPRAARQYRNLLLDAGFRDVTVEVRTAVFTDAMMLPMLSGLAEAARGAGAITGEEAAAWVADQEERARAGRMFLALPLFVAAGRRA</sequence>
<evidence type="ECO:0000313" key="3">
    <source>
        <dbReference type="Proteomes" id="UP000199202"/>
    </source>
</evidence>
<dbReference type="AlphaFoldDB" id="A0A1G8EP34"/>
<dbReference type="PANTHER" id="PTHR43591">
    <property type="entry name" value="METHYLTRANSFERASE"/>
    <property type="match status" value="1"/>
</dbReference>
<dbReference type="GO" id="GO:0032259">
    <property type="term" value="P:methylation"/>
    <property type="evidence" value="ECO:0007669"/>
    <property type="project" value="UniProtKB-KW"/>
</dbReference>
<proteinExistence type="predicted"/>
<keyword evidence="3" id="KW-1185">Reference proteome</keyword>